<dbReference type="EMBL" id="AP019416">
    <property type="protein sequence ID" value="BBI49168.1"/>
    <property type="molecule type" value="Genomic_DNA"/>
</dbReference>
<sequence>MGLVEVAMGKAKGTTGALLARQLFALHQVENGHQRTGNIGVDRGVRGLKYNGQQPTG</sequence>
<organism evidence="1 2">
    <name type="scientific">Vreelandella olivaria</name>
    <dbReference type="NCBI Taxonomy" id="390919"/>
    <lineage>
        <taxon>Bacteria</taxon>
        <taxon>Pseudomonadati</taxon>
        <taxon>Pseudomonadota</taxon>
        <taxon>Gammaproteobacteria</taxon>
        <taxon>Oceanospirillales</taxon>
        <taxon>Halomonadaceae</taxon>
        <taxon>Vreelandella</taxon>
    </lineage>
</organism>
<dbReference type="Proteomes" id="UP000289555">
    <property type="component" value="Chromosome"/>
</dbReference>
<gene>
    <name evidence="1" type="ORF">HORIV_15890</name>
</gene>
<protein>
    <submittedName>
        <fullName evidence="1">Uncharacterized protein</fullName>
    </submittedName>
</protein>
<accession>A0ABM7GF83</accession>
<name>A0ABM7GF83_9GAMM</name>
<keyword evidence="2" id="KW-1185">Reference proteome</keyword>
<evidence type="ECO:0000313" key="1">
    <source>
        <dbReference type="EMBL" id="BBI49168.1"/>
    </source>
</evidence>
<evidence type="ECO:0000313" key="2">
    <source>
        <dbReference type="Proteomes" id="UP000289555"/>
    </source>
</evidence>
<proteinExistence type="predicted"/>
<reference evidence="2" key="1">
    <citation type="journal article" date="2019" name="Microbiol. Resour. Announc.">
        <title>Complete Genome Sequence of Halomonas olivaria, a Moderately Halophilic Bacterium Isolated from Olive Processing Effluents, Obtained by Nanopore Sequencing.</title>
        <authorList>
            <person name="Nagata S."/>
            <person name="Ii K.M."/>
            <person name="Tsukimi T."/>
            <person name="Miura M.C."/>
            <person name="Galipon J."/>
            <person name="Arakawa K."/>
        </authorList>
    </citation>
    <scope>NUCLEOTIDE SEQUENCE [LARGE SCALE GENOMIC DNA]</scope>
    <source>
        <strain evidence="2">TYRC17</strain>
    </source>
</reference>